<name>A0ABP8UV12_9ACTN</name>
<dbReference type="PROSITE" id="PS51257">
    <property type="entry name" value="PROKAR_LIPOPROTEIN"/>
    <property type="match status" value="1"/>
</dbReference>
<feature type="region of interest" description="Disordered" evidence="1">
    <location>
        <begin position="75"/>
        <end position="96"/>
    </location>
</feature>
<gene>
    <name evidence="2" type="ORF">GCM10023196_099870</name>
</gene>
<dbReference type="EMBL" id="BAABHK010000026">
    <property type="protein sequence ID" value="GAA4639201.1"/>
    <property type="molecule type" value="Genomic_DNA"/>
</dbReference>
<feature type="compositionally biased region" description="Basic and acidic residues" evidence="1">
    <location>
        <begin position="86"/>
        <end position="96"/>
    </location>
</feature>
<comment type="caution">
    <text evidence="2">The sequence shown here is derived from an EMBL/GenBank/DDBJ whole genome shotgun (WGS) entry which is preliminary data.</text>
</comment>
<organism evidence="2 3">
    <name type="scientific">Actinoallomurus vinaceus</name>
    <dbReference type="NCBI Taxonomy" id="1080074"/>
    <lineage>
        <taxon>Bacteria</taxon>
        <taxon>Bacillati</taxon>
        <taxon>Actinomycetota</taxon>
        <taxon>Actinomycetes</taxon>
        <taxon>Streptosporangiales</taxon>
        <taxon>Thermomonosporaceae</taxon>
        <taxon>Actinoallomurus</taxon>
    </lineage>
</organism>
<proteinExistence type="predicted"/>
<evidence type="ECO:0000313" key="2">
    <source>
        <dbReference type="EMBL" id="GAA4639201.1"/>
    </source>
</evidence>
<accession>A0ABP8UV12</accession>
<evidence type="ECO:0000256" key="1">
    <source>
        <dbReference type="SAM" id="MobiDB-lite"/>
    </source>
</evidence>
<evidence type="ECO:0000313" key="3">
    <source>
        <dbReference type="Proteomes" id="UP001501442"/>
    </source>
</evidence>
<dbReference type="Proteomes" id="UP001501442">
    <property type="component" value="Unassembled WGS sequence"/>
</dbReference>
<keyword evidence="3" id="KW-1185">Reference proteome</keyword>
<protein>
    <submittedName>
        <fullName evidence="2">Uncharacterized protein</fullName>
    </submittedName>
</protein>
<reference evidence="3" key="1">
    <citation type="journal article" date="2019" name="Int. J. Syst. Evol. Microbiol.">
        <title>The Global Catalogue of Microorganisms (GCM) 10K type strain sequencing project: providing services to taxonomists for standard genome sequencing and annotation.</title>
        <authorList>
            <consortium name="The Broad Institute Genomics Platform"/>
            <consortium name="The Broad Institute Genome Sequencing Center for Infectious Disease"/>
            <person name="Wu L."/>
            <person name="Ma J."/>
        </authorList>
    </citation>
    <scope>NUCLEOTIDE SEQUENCE [LARGE SCALE GENOMIC DNA]</scope>
    <source>
        <strain evidence="3">JCM 17939</strain>
    </source>
</reference>
<sequence length="96" mass="10067">MSRECPTPTSYHAKQLNNYPLSGWCFVTAGFAGGCHQDRPLSGPGPPGSMVLELVNLASQAKRVVPSLAEKCGSFTATKPPMPGRVDGHGSAEVAR</sequence>